<dbReference type="InterPro" id="IPR029493">
    <property type="entry name" value="RecD2-like_HHH"/>
</dbReference>
<keyword evidence="3 5" id="KW-0347">Helicase</keyword>
<dbReference type="RefSeq" id="WP_106750682.1">
    <property type="nucleotide sequence ID" value="NZ_CP027668.1"/>
</dbReference>
<feature type="binding site" evidence="3">
    <location>
        <begin position="357"/>
        <end position="361"/>
    </location>
    <ligand>
        <name>ATP</name>
        <dbReference type="ChEBI" id="CHEBI:30616"/>
    </ligand>
</feature>
<dbReference type="GO" id="GO:0005524">
    <property type="term" value="F:ATP binding"/>
    <property type="evidence" value="ECO:0007669"/>
    <property type="project" value="UniProtKB-UniRule"/>
</dbReference>
<dbReference type="Gene3D" id="3.40.50.300">
    <property type="entry name" value="P-loop containing nucleotide triphosphate hydrolases"/>
    <property type="match status" value="2"/>
</dbReference>
<dbReference type="Pfam" id="PF18335">
    <property type="entry name" value="SH3_13"/>
    <property type="match status" value="1"/>
</dbReference>
<dbReference type="Pfam" id="PF13538">
    <property type="entry name" value="UvrD_C_2"/>
    <property type="match status" value="1"/>
</dbReference>
<dbReference type="Gene3D" id="1.10.10.2220">
    <property type="match status" value="1"/>
</dbReference>
<dbReference type="EMBL" id="CP027668">
    <property type="protein sequence ID" value="AVO47312.1"/>
    <property type="molecule type" value="Genomic_DNA"/>
</dbReference>
<dbReference type="InterPro" id="IPR027785">
    <property type="entry name" value="UvrD-like_helicase_C"/>
</dbReference>
<dbReference type="GO" id="GO:0003677">
    <property type="term" value="F:DNA binding"/>
    <property type="evidence" value="ECO:0007669"/>
    <property type="project" value="UniProtKB-UniRule"/>
</dbReference>
<dbReference type="Proteomes" id="UP000237889">
    <property type="component" value="Chromosome"/>
</dbReference>
<dbReference type="GO" id="GO:0006310">
    <property type="term" value="P:DNA recombination"/>
    <property type="evidence" value="ECO:0007669"/>
    <property type="project" value="InterPro"/>
</dbReference>
<evidence type="ECO:0000256" key="3">
    <source>
        <dbReference type="HAMAP-Rule" id="MF_01488"/>
    </source>
</evidence>
<dbReference type="GO" id="GO:0017116">
    <property type="term" value="F:single-stranded DNA helicase activity"/>
    <property type="evidence" value="ECO:0007669"/>
    <property type="project" value="TreeGrafter"/>
</dbReference>
<dbReference type="SUPFAM" id="SSF52540">
    <property type="entry name" value="P-loop containing nucleoside triphosphate hydrolases"/>
    <property type="match status" value="2"/>
</dbReference>
<dbReference type="SUPFAM" id="SSF47781">
    <property type="entry name" value="RuvA domain 2-like"/>
    <property type="match status" value="1"/>
</dbReference>
<keyword evidence="3" id="KW-0413">Isomerase</keyword>
<dbReference type="OrthoDB" id="1826980at2"/>
<proteinExistence type="inferred from homology"/>
<evidence type="ECO:0000256" key="2">
    <source>
        <dbReference type="ARBA" id="ARBA00022840"/>
    </source>
</evidence>
<evidence type="ECO:0000313" key="5">
    <source>
        <dbReference type="EMBL" id="AVO47312.1"/>
    </source>
</evidence>
<organism evidence="5 6">
    <name type="scientific">Phreatobacter cathodiphilus</name>
    <dbReference type="NCBI Taxonomy" id="1868589"/>
    <lineage>
        <taxon>Bacteria</taxon>
        <taxon>Pseudomonadati</taxon>
        <taxon>Pseudomonadota</taxon>
        <taxon>Alphaproteobacteria</taxon>
        <taxon>Hyphomicrobiales</taxon>
        <taxon>Phreatobacteraceae</taxon>
        <taxon>Phreatobacter</taxon>
    </lineage>
</organism>
<comment type="similarity">
    <text evidence="3">Belongs to the RecD family. RecD2 subfamily.</text>
</comment>
<comment type="catalytic activity">
    <reaction evidence="3">
        <text>ATP + H2O = ADP + phosphate + H(+)</text>
        <dbReference type="Rhea" id="RHEA:13065"/>
        <dbReference type="ChEBI" id="CHEBI:15377"/>
        <dbReference type="ChEBI" id="CHEBI:15378"/>
        <dbReference type="ChEBI" id="CHEBI:30616"/>
        <dbReference type="ChEBI" id="CHEBI:43474"/>
        <dbReference type="ChEBI" id="CHEBI:456216"/>
        <dbReference type="EC" id="5.6.2.3"/>
    </reaction>
</comment>
<dbReference type="Pfam" id="PF14490">
    <property type="entry name" value="HHH_RecD2"/>
    <property type="match status" value="1"/>
</dbReference>
<dbReference type="Pfam" id="PF13604">
    <property type="entry name" value="AAA_30"/>
    <property type="match status" value="1"/>
</dbReference>
<dbReference type="Gene3D" id="2.30.30.940">
    <property type="match status" value="1"/>
</dbReference>
<sequence length="728" mass="78667">MRAGAAPSSDSPLETLTGTIERVTFHSPATGFAVLKVRVRGKPQPVSIVGTTSAVAAGEMMTAEGSWVNDRTHGLQFKAARLVTAPPASKDGIERYLASGAIKGIGIATAHKIVQAFGKRTFEVLDTEPHRLKEIVGLTDARIRRITESWTEDRIVRDLGVFLQEHGLGLGQAARVFRALGTEAIGLIRQDPYRLARDVRGIGFLTADQVAVSLGLARDAPERLRAGITYALQEARDDGHTGLPREEAVALAARLLDGDTARIEEAAAAEVAARNLVADTIGGEPHLFLKDLHRAEKIIGERLRDLAKGSPPWGKIDLDTEVPRVEARTGKALAPSQREALATILAAKVSVITGGPGVGKTTLLDTILKLLTRQDVSVVLAAPTGRAAKRMTEQTGIEAKTIHRLLEIDPEFGAFSRGRENLIDCDLLVVDETSMVDVPLMLALVEALPADAGLLLVGDVDQLPPVGPGQALADIIASGLVPVARLTEVFRQAEASRIIATAHRINRGEMPEAVPAGAESDFYWVEASTPESGLAKIIEMVKERIPRRFGLDPMRDVQVLAPMNKGVLGARNLNVELQKVLNPPAGRSIERYGWTYAAGDRVMQTANDYDRDVFNGDLGQVLRIDQEEGELVALFDGRQVSYSFGDLENLMPAYATTIHKSQGSEYPAVVIPVTTQHYAMLARNLIYTAVTRGRSLVVMVGETRALRIAVDGGRMKPRVTKLREWLEG</sequence>
<dbReference type="AlphaFoldDB" id="A0A2S0NGM6"/>
<dbReference type="Pfam" id="PF23139">
    <property type="entry name" value="OB_YrrC"/>
    <property type="match status" value="1"/>
</dbReference>
<feature type="domain" description="AAA+ ATPase" evidence="4">
    <location>
        <begin position="346"/>
        <end position="544"/>
    </location>
</feature>
<protein>
    <recommendedName>
        <fullName evidence="3">ATP-dependent RecD2 DNA helicase</fullName>
        <ecNumber evidence="3">5.6.2.3</ecNumber>
    </recommendedName>
    <alternativeName>
        <fullName evidence="3">DNA 5'-3' helicase subunit RecD2</fullName>
    </alternativeName>
</protein>
<dbReference type="CDD" id="cd17933">
    <property type="entry name" value="DEXSc_RecD-like"/>
    <property type="match status" value="1"/>
</dbReference>
<reference evidence="5 6" key="1">
    <citation type="submission" date="2018-03" db="EMBL/GenBank/DDBJ databases">
        <title>Genome sequencing of Phreatobacter sp.</title>
        <authorList>
            <person name="Kim S.-J."/>
            <person name="Heo J."/>
            <person name="Kwon S.-W."/>
        </authorList>
    </citation>
    <scope>NUCLEOTIDE SEQUENCE [LARGE SCALE GENOMIC DNA]</scope>
    <source>
        <strain evidence="5 6">S-12</strain>
    </source>
</reference>
<evidence type="ECO:0000256" key="1">
    <source>
        <dbReference type="ARBA" id="ARBA00022741"/>
    </source>
</evidence>
<accession>A0A2S0NGM6</accession>
<gene>
    <name evidence="3" type="primary">recD2</name>
    <name evidence="5" type="ORF">C6569_20950</name>
</gene>
<dbReference type="GO" id="GO:0009338">
    <property type="term" value="C:exodeoxyribonuclease V complex"/>
    <property type="evidence" value="ECO:0007669"/>
    <property type="project" value="TreeGrafter"/>
</dbReference>
<dbReference type="InterPro" id="IPR055446">
    <property type="entry name" value="RecD2_N_OB"/>
</dbReference>
<dbReference type="SMART" id="SM00382">
    <property type="entry name" value="AAA"/>
    <property type="match status" value="1"/>
</dbReference>
<name>A0A2S0NGM6_9HYPH</name>
<dbReference type="InterPro" id="IPR050534">
    <property type="entry name" value="Coronavir_polyprotein_1ab"/>
</dbReference>
<dbReference type="InterPro" id="IPR041451">
    <property type="entry name" value="RecD2_SH13"/>
</dbReference>
<dbReference type="GO" id="GO:0016887">
    <property type="term" value="F:ATP hydrolysis activity"/>
    <property type="evidence" value="ECO:0007669"/>
    <property type="project" value="RHEA"/>
</dbReference>
<dbReference type="PANTHER" id="PTHR43788:SF6">
    <property type="entry name" value="DNA HELICASE B"/>
    <property type="match status" value="1"/>
</dbReference>
<keyword evidence="3" id="KW-0378">Hydrolase</keyword>
<dbReference type="InterPro" id="IPR003593">
    <property type="entry name" value="AAA+_ATPase"/>
</dbReference>
<evidence type="ECO:0000259" key="4">
    <source>
        <dbReference type="SMART" id="SM00382"/>
    </source>
</evidence>
<dbReference type="InterPro" id="IPR027417">
    <property type="entry name" value="P-loop_NTPase"/>
</dbReference>
<keyword evidence="1 3" id="KW-0547">Nucleotide-binding</keyword>
<keyword evidence="3" id="KW-0238">DNA-binding</keyword>
<dbReference type="GO" id="GO:0043139">
    <property type="term" value="F:5'-3' DNA helicase activity"/>
    <property type="evidence" value="ECO:0007669"/>
    <property type="project" value="UniProtKB-UniRule"/>
</dbReference>
<dbReference type="PANTHER" id="PTHR43788">
    <property type="entry name" value="DNA2/NAM7 HELICASE FAMILY MEMBER"/>
    <property type="match status" value="1"/>
</dbReference>
<comment type="function">
    <text evidence="3">DNA-dependent ATPase and ATP-dependent 5'-3' DNA helicase. Has no activity on blunt DNA or DNA with 3'-overhangs, requires at least 10 bases of 5'-ssDNA for helicase activity.</text>
</comment>
<dbReference type="InterPro" id="IPR010994">
    <property type="entry name" value="RuvA_2-like"/>
</dbReference>
<keyword evidence="6" id="KW-1185">Reference proteome</keyword>
<dbReference type="CDD" id="cd18809">
    <property type="entry name" value="SF1_C_RecD"/>
    <property type="match status" value="1"/>
</dbReference>
<dbReference type="EC" id="5.6.2.3" evidence="3"/>
<evidence type="ECO:0000313" key="6">
    <source>
        <dbReference type="Proteomes" id="UP000237889"/>
    </source>
</evidence>
<keyword evidence="2 3" id="KW-0067">ATP-binding</keyword>
<dbReference type="KEGG" id="phr:C6569_20950"/>
<dbReference type="NCBIfam" id="TIGR01448">
    <property type="entry name" value="recD_rel"/>
    <property type="match status" value="1"/>
</dbReference>
<dbReference type="HAMAP" id="MF_01488">
    <property type="entry name" value="RecD2"/>
    <property type="match status" value="1"/>
</dbReference>
<dbReference type="InterPro" id="IPR006345">
    <property type="entry name" value="RecD2"/>
</dbReference>